<dbReference type="EMBL" id="FNCS01000022">
    <property type="protein sequence ID" value="SDH11359.1"/>
    <property type="molecule type" value="Genomic_DNA"/>
</dbReference>
<name>A0A1G7ZRN9_9HYPH</name>
<dbReference type="PIRSF" id="PIRSF017082">
    <property type="entry name" value="YflP"/>
    <property type="match status" value="1"/>
</dbReference>
<dbReference type="Proteomes" id="UP000199495">
    <property type="component" value="Unassembled WGS sequence"/>
</dbReference>
<evidence type="ECO:0000313" key="3">
    <source>
        <dbReference type="EMBL" id="SDH11359.1"/>
    </source>
</evidence>
<dbReference type="STRING" id="440168.SAMN04487974_12220"/>
<gene>
    <name evidence="3" type="ORF">SAMN04487974_12220</name>
</gene>
<protein>
    <submittedName>
        <fullName evidence="3">Tripartite-type tricarboxylate transporter, receptor component TctC</fullName>
    </submittedName>
</protein>
<keyword evidence="2" id="KW-0732">Signal</keyword>
<dbReference type="Gene3D" id="3.40.190.150">
    <property type="entry name" value="Bordetella uptake gene, domain 1"/>
    <property type="match status" value="1"/>
</dbReference>
<dbReference type="Pfam" id="PF03401">
    <property type="entry name" value="TctC"/>
    <property type="match status" value="1"/>
</dbReference>
<dbReference type="InterPro" id="IPR042100">
    <property type="entry name" value="Bug_dom1"/>
</dbReference>
<evidence type="ECO:0000256" key="1">
    <source>
        <dbReference type="ARBA" id="ARBA00006987"/>
    </source>
</evidence>
<dbReference type="SUPFAM" id="SSF53850">
    <property type="entry name" value="Periplasmic binding protein-like II"/>
    <property type="match status" value="1"/>
</dbReference>
<dbReference type="PANTHER" id="PTHR42928">
    <property type="entry name" value="TRICARBOXYLATE-BINDING PROTEIN"/>
    <property type="match status" value="1"/>
</dbReference>
<evidence type="ECO:0000256" key="2">
    <source>
        <dbReference type="SAM" id="SignalP"/>
    </source>
</evidence>
<reference evidence="3 4" key="1">
    <citation type="submission" date="2016-10" db="EMBL/GenBank/DDBJ databases">
        <authorList>
            <person name="de Groot N.N."/>
        </authorList>
    </citation>
    <scope>NUCLEOTIDE SEQUENCE [LARGE SCALE GENOMIC DNA]</scope>
    <source>
        <strain evidence="3 4">CGMCC 1.10267</strain>
    </source>
</reference>
<keyword evidence="4" id="KW-1185">Reference proteome</keyword>
<evidence type="ECO:0000313" key="4">
    <source>
        <dbReference type="Proteomes" id="UP000199495"/>
    </source>
</evidence>
<feature type="signal peptide" evidence="2">
    <location>
        <begin position="1"/>
        <end position="33"/>
    </location>
</feature>
<proteinExistence type="inferred from homology"/>
<comment type="similarity">
    <text evidence="1">Belongs to the UPF0065 (bug) family.</text>
</comment>
<keyword evidence="3" id="KW-0675">Receptor</keyword>
<accession>A0A1G7ZRN9</accession>
<sequence length="329" mass="34633">MYMQITRGLRPARGLIAVAVGCTMIVAAQSASAQSFPEHEITMIIPFAAGGGTDQAARRASMAAEDGLGVSIVPENRPGGGSIPGMMEAMRSAPDGYTLVTAATPIATAQHLGIADLSHEDFDVVGLINFDPPVITVAADSELQTIEDYVERAKNNPGQLTIGTTPPQGAWHVAARVFEEQSGLDLNIVPFPGGAAEAVTSLLGDHVESVGVSLGEVYSHLNAGTVRVLAVGSSERMAQIPDVPTYDEAGITTDFPPVGAFRVVLAPKGLPSEELEILRDAFFAAAQDEEYMDFLDEFAFGHMALAGDDAIAFLDEQFELFGEILASNE</sequence>
<feature type="chain" id="PRO_5011735660" evidence="2">
    <location>
        <begin position="34"/>
        <end position="329"/>
    </location>
</feature>
<dbReference type="CDD" id="cd07012">
    <property type="entry name" value="PBP2_Bug_TTT"/>
    <property type="match status" value="1"/>
</dbReference>
<dbReference type="Gene3D" id="3.40.190.10">
    <property type="entry name" value="Periplasmic binding protein-like II"/>
    <property type="match status" value="1"/>
</dbReference>
<dbReference type="AlphaFoldDB" id="A0A1G7ZRN9"/>
<dbReference type="PANTHER" id="PTHR42928:SF5">
    <property type="entry name" value="BLR1237 PROTEIN"/>
    <property type="match status" value="1"/>
</dbReference>
<organism evidence="3 4">
    <name type="scientific">Pelagibacterium luteolum</name>
    <dbReference type="NCBI Taxonomy" id="440168"/>
    <lineage>
        <taxon>Bacteria</taxon>
        <taxon>Pseudomonadati</taxon>
        <taxon>Pseudomonadota</taxon>
        <taxon>Alphaproteobacteria</taxon>
        <taxon>Hyphomicrobiales</taxon>
        <taxon>Devosiaceae</taxon>
        <taxon>Pelagibacterium</taxon>
    </lineage>
</organism>
<dbReference type="InterPro" id="IPR005064">
    <property type="entry name" value="BUG"/>
</dbReference>